<gene>
    <name evidence="1" type="ORF">I5E68_09610</name>
</gene>
<dbReference type="RefSeq" id="WP_197163242.1">
    <property type="nucleotide sequence ID" value="NZ_JADZGI010000001.1"/>
</dbReference>
<protein>
    <submittedName>
        <fullName evidence="1">Uncharacterized protein</fullName>
    </submittedName>
</protein>
<accession>A0A931MLL6</accession>
<sequence>MGSDMPLQLTVQTVHPVQFSPLNGDDRRFIDETCKPHINLSWLPAYQRSSDLFDSENLELHANYGIDISVIIGLGVGFAANSFFGAMLKEAGKDTYNSLKSFLASIAKRSAKNSYRVRPKVVFLLEIDQDFVAFIIPFHNWIVTEVAEDNSKQVSIYLKNIENHVQAFHRDWSKIIEQIQGSDLNRSGLQYYVSLKGDYVEVTISRSSDISII</sequence>
<comment type="caution">
    <text evidence="1">The sequence shown here is derived from an EMBL/GenBank/DDBJ whole genome shotgun (WGS) entry which is preliminary data.</text>
</comment>
<reference evidence="1" key="1">
    <citation type="submission" date="2020-11" db="EMBL/GenBank/DDBJ databases">
        <title>Novosphingobium aureum sp. nov., a marine bacterium isolated from sediment of a salt flat.</title>
        <authorList>
            <person name="Yoo Y."/>
            <person name="Kim J.-J."/>
        </authorList>
    </citation>
    <scope>NUCLEOTIDE SEQUENCE</scope>
    <source>
        <strain evidence="1">YJ-S2-02</strain>
    </source>
</reference>
<name>A0A931MLL6_9SPHN</name>
<keyword evidence="2" id="KW-1185">Reference proteome</keyword>
<evidence type="ECO:0000313" key="1">
    <source>
        <dbReference type="EMBL" id="MBH0113201.1"/>
    </source>
</evidence>
<proteinExistence type="predicted"/>
<dbReference type="AlphaFoldDB" id="A0A931MLL6"/>
<organism evidence="1 2">
    <name type="scientific">Novosphingobium aureum</name>
    <dbReference type="NCBI Taxonomy" id="2792964"/>
    <lineage>
        <taxon>Bacteria</taxon>
        <taxon>Pseudomonadati</taxon>
        <taxon>Pseudomonadota</taxon>
        <taxon>Alphaproteobacteria</taxon>
        <taxon>Sphingomonadales</taxon>
        <taxon>Sphingomonadaceae</taxon>
        <taxon>Novosphingobium</taxon>
    </lineage>
</organism>
<dbReference type="Proteomes" id="UP000617634">
    <property type="component" value="Unassembled WGS sequence"/>
</dbReference>
<evidence type="ECO:0000313" key="2">
    <source>
        <dbReference type="Proteomes" id="UP000617634"/>
    </source>
</evidence>
<dbReference type="EMBL" id="JADZGI010000001">
    <property type="protein sequence ID" value="MBH0113201.1"/>
    <property type="molecule type" value="Genomic_DNA"/>
</dbReference>